<dbReference type="PANTHER" id="PTHR38780:SF1">
    <property type="entry name" value="PROTEIN TUSC"/>
    <property type="match status" value="1"/>
</dbReference>
<evidence type="ECO:0000313" key="3">
    <source>
        <dbReference type="Proteomes" id="UP000296153"/>
    </source>
</evidence>
<dbReference type="RefSeq" id="WP_136131099.1">
    <property type="nucleotide sequence ID" value="NZ_PDKT01000003.1"/>
</dbReference>
<dbReference type="InterPro" id="IPR017462">
    <property type="entry name" value="Sulphur_relay_TusC/DsrF"/>
</dbReference>
<name>A0A2P5SZT6_9GAMM</name>
<gene>
    <name evidence="2" type="ORF">CRV12_02555</name>
</gene>
<proteinExistence type="inferred from homology"/>
<comment type="caution">
    <text evidence="2">The sequence shown here is derived from an EMBL/GenBank/DDBJ whole genome shotgun (WGS) entry which is preliminary data.</text>
</comment>
<accession>A0A2P5SZT6</accession>
<dbReference type="Pfam" id="PF02635">
    <property type="entry name" value="DsrE"/>
    <property type="match status" value="1"/>
</dbReference>
<reference evidence="2 3" key="1">
    <citation type="journal article" date="2018" name="Genome Biol. Evol.">
        <title>Cladogenesis and Genomic Streamlining in Extracellular Endosymbionts of Tropical Stink Bugs.</title>
        <authorList>
            <person name="Otero-Bravo A."/>
            <person name="Goffredi S."/>
            <person name="Sabree Z.L."/>
        </authorList>
    </citation>
    <scope>NUCLEOTIDE SEQUENCE [LARGE SCALE GENOMIC DNA]</scope>
    <source>
        <strain evidence="2 3">SoEE</strain>
    </source>
</reference>
<dbReference type="NCBIfam" id="TIGR03010">
    <property type="entry name" value="sulf_tusC_dsrF"/>
    <property type="match status" value="1"/>
</dbReference>
<dbReference type="EMBL" id="PDKT01000003">
    <property type="protein sequence ID" value="PPI87854.1"/>
    <property type="molecule type" value="Genomic_DNA"/>
</dbReference>
<dbReference type="InterPro" id="IPR027396">
    <property type="entry name" value="DsrEFH-like"/>
</dbReference>
<dbReference type="GO" id="GO:0016740">
    <property type="term" value="F:transferase activity"/>
    <property type="evidence" value="ECO:0007669"/>
    <property type="project" value="UniProtKB-KW"/>
</dbReference>
<dbReference type="InterPro" id="IPR003787">
    <property type="entry name" value="Sulphur_relay_DsrE/F-like"/>
</dbReference>
<comment type="similarity">
    <text evidence="1">Belongs to the DsrF/TusC family.</text>
</comment>
<keyword evidence="2" id="KW-0808">Transferase</keyword>
<dbReference type="Proteomes" id="UP000296153">
    <property type="component" value="Unassembled WGS sequence"/>
</dbReference>
<protein>
    <submittedName>
        <fullName evidence="2">Sulfurtransferase complex subunit TusC</fullName>
    </submittedName>
</protein>
<dbReference type="PANTHER" id="PTHR38780">
    <property type="entry name" value="PROTEIN TUSC"/>
    <property type="match status" value="1"/>
</dbReference>
<dbReference type="SUPFAM" id="SSF75169">
    <property type="entry name" value="DsrEFH-like"/>
    <property type="match status" value="1"/>
</dbReference>
<dbReference type="AlphaFoldDB" id="A0A2P5SZT6"/>
<organism evidence="2 3">
    <name type="scientific">Candidatus Pantoea edessiphila</name>
    <dbReference type="NCBI Taxonomy" id="2044610"/>
    <lineage>
        <taxon>Bacteria</taxon>
        <taxon>Pseudomonadati</taxon>
        <taxon>Pseudomonadota</taxon>
        <taxon>Gammaproteobacteria</taxon>
        <taxon>Enterobacterales</taxon>
        <taxon>Erwiniaceae</taxon>
        <taxon>Pantoea</taxon>
    </lineage>
</organism>
<dbReference type="NCBIfam" id="NF001238">
    <property type="entry name" value="PRK00211.1"/>
    <property type="match status" value="1"/>
</dbReference>
<sequence>MNRVAFIFYHMPYGSSAGIEGLNAALAVGKLSKDIGIFFIGDGVLQLNVNQRPEIIFNRYYATTFCVLNLYDIKKYYLCLDSLMERGLSIEEFHMLDIKIIDSITLRKKLVSYDHVLTF</sequence>
<dbReference type="Gene3D" id="3.40.1260.10">
    <property type="entry name" value="DsrEFH-like"/>
    <property type="match status" value="1"/>
</dbReference>
<dbReference type="OrthoDB" id="9789418at2"/>
<evidence type="ECO:0000313" key="2">
    <source>
        <dbReference type="EMBL" id="PPI87854.1"/>
    </source>
</evidence>
<evidence type="ECO:0000256" key="1">
    <source>
        <dbReference type="ARBA" id="ARBA00005996"/>
    </source>
</evidence>